<comment type="function">
    <text evidence="18">Zinc-finger RNA-binding protein that destabilizes several cytoplasmic AU-rich element (ARE)-containing mRNA transcripts by promoting their poly(A) tail removal or deadenylation, and hence provide a mechanism for attenuating protein synthesis. Acts as a 3'-untranslated region (UTR) ARE mRNA-binding adapter protein to communicate signaling events to the mRNA decay machinery. Functions by recruiting the CCR4-NOT deadenylase complex and probably other components of the cytoplasmic RNA decay machinery to the bound ARE-containing mRNAs, and hence promotes ARE-mediated mRNA deadenylation and decay processes. Binds to 3'-UTR ARE of numerous mRNAs.</text>
</comment>
<evidence type="ECO:0000256" key="18">
    <source>
        <dbReference type="RuleBase" id="RU369014"/>
    </source>
</evidence>
<dbReference type="GO" id="GO:0008270">
    <property type="term" value="F:zinc ion binding"/>
    <property type="evidence" value="ECO:0007669"/>
    <property type="project" value="UniProtKB-KW"/>
</dbReference>
<feature type="zinc finger region" description="C3H1-type" evidence="17">
    <location>
        <begin position="148"/>
        <end position="176"/>
    </location>
</feature>
<keyword evidence="7 18" id="KW-0677">Repeat</keyword>
<comment type="subcellular location">
    <subcellularLocation>
        <location evidence="1">Cytoplasm</location>
        <location evidence="1">P-body</location>
    </subcellularLocation>
    <subcellularLocation>
        <location evidence="2">Cytoplasmic granule</location>
    </subcellularLocation>
    <subcellularLocation>
        <location evidence="18">Nucleus</location>
    </subcellularLocation>
    <subcellularLocation>
        <location evidence="18">Cytoplasm</location>
    </subcellularLocation>
</comment>
<keyword evidence="3" id="KW-0813">Transport</keyword>
<feature type="compositionally biased region" description="Low complexity" evidence="19">
    <location>
        <begin position="305"/>
        <end position="326"/>
    </location>
</feature>
<keyword evidence="22" id="KW-1185">Reference proteome</keyword>
<evidence type="ECO:0000256" key="11">
    <source>
        <dbReference type="ARBA" id="ARBA00022835"/>
    </source>
</evidence>
<dbReference type="GO" id="GO:0061158">
    <property type="term" value="P:3'-UTR-mediated mRNA destabilization"/>
    <property type="evidence" value="ECO:0007669"/>
    <property type="project" value="UniProtKB-UniRule"/>
</dbReference>
<feature type="region of interest" description="Disordered" evidence="19">
    <location>
        <begin position="284"/>
        <end position="347"/>
    </location>
</feature>
<evidence type="ECO:0000256" key="10">
    <source>
        <dbReference type="ARBA" id="ARBA00022833"/>
    </source>
</evidence>
<evidence type="ECO:0000256" key="14">
    <source>
        <dbReference type="ARBA" id="ARBA00023242"/>
    </source>
</evidence>
<evidence type="ECO:0000256" key="12">
    <source>
        <dbReference type="ARBA" id="ARBA00022843"/>
    </source>
</evidence>
<keyword evidence="8 17" id="KW-0863">Zinc-finger</keyword>
<dbReference type="GO" id="GO:0035925">
    <property type="term" value="F:mRNA 3'-UTR AU-rich region binding"/>
    <property type="evidence" value="ECO:0007669"/>
    <property type="project" value="UniProtKB-UniRule"/>
</dbReference>
<dbReference type="GO" id="GO:0005634">
    <property type="term" value="C:nucleus"/>
    <property type="evidence" value="ECO:0007669"/>
    <property type="project" value="UniProtKB-SubCell"/>
</dbReference>
<evidence type="ECO:0000256" key="13">
    <source>
        <dbReference type="ARBA" id="ARBA00023125"/>
    </source>
</evidence>
<comment type="subunit">
    <text evidence="18">Associates with the cytoplasmic CCR4-NOT deadenylase complex to trigger ARE-containing mRNA deadenylation and decay processes.</text>
</comment>
<evidence type="ECO:0000313" key="22">
    <source>
        <dbReference type="Proteomes" id="UP001474421"/>
    </source>
</evidence>
<evidence type="ECO:0000256" key="15">
    <source>
        <dbReference type="ARBA" id="ARBA00023274"/>
    </source>
</evidence>
<keyword evidence="15 18" id="KW-0687">Ribonucleoprotein</keyword>
<proteinExistence type="predicted"/>
<feature type="zinc finger region" description="C3H1-type" evidence="17">
    <location>
        <begin position="110"/>
        <end position="138"/>
    </location>
</feature>
<feature type="region of interest" description="Disordered" evidence="19">
    <location>
        <begin position="25"/>
        <end position="109"/>
    </location>
</feature>
<keyword evidence="14 18" id="KW-0539">Nucleus</keyword>
<dbReference type="PROSITE" id="PS50103">
    <property type="entry name" value="ZF_C3H1"/>
    <property type="match status" value="2"/>
</dbReference>
<dbReference type="SUPFAM" id="SSF90229">
    <property type="entry name" value="CCCH zinc finger"/>
    <property type="match status" value="2"/>
</dbReference>
<feature type="domain" description="C3H1-type" evidence="20">
    <location>
        <begin position="110"/>
        <end position="138"/>
    </location>
</feature>
<protein>
    <recommendedName>
        <fullName evidence="16 18">mRNA decay activator protein ZFP36</fullName>
    </recommendedName>
    <alternativeName>
        <fullName evidence="18">Zinc finger protein 36</fullName>
    </alternativeName>
</protein>
<evidence type="ECO:0000259" key="20">
    <source>
        <dbReference type="PROSITE" id="PS50103"/>
    </source>
</evidence>
<evidence type="ECO:0000256" key="16">
    <source>
        <dbReference type="ARBA" id="ARBA00040871"/>
    </source>
</evidence>
<dbReference type="SMART" id="SM00356">
    <property type="entry name" value="ZnF_C3H1"/>
    <property type="match status" value="2"/>
</dbReference>
<keyword evidence="12" id="KW-0832">Ubl conjugation</keyword>
<evidence type="ECO:0000256" key="1">
    <source>
        <dbReference type="ARBA" id="ARBA00004201"/>
    </source>
</evidence>
<dbReference type="Pfam" id="PF00642">
    <property type="entry name" value="zf-CCCH"/>
    <property type="match status" value="2"/>
</dbReference>
<feature type="domain" description="C3H1-type" evidence="20">
    <location>
        <begin position="148"/>
        <end position="176"/>
    </location>
</feature>
<feature type="compositionally biased region" description="Pro residues" evidence="19">
    <location>
        <begin position="84"/>
        <end position="107"/>
    </location>
</feature>
<dbReference type="FunFam" id="4.10.1000.10:FF:000001">
    <property type="entry name" value="zinc finger CCCH domain-containing protein 15-like"/>
    <property type="match status" value="1"/>
</dbReference>
<gene>
    <name evidence="21" type="ORF">NXF25_014781</name>
</gene>
<keyword evidence="6 17" id="KW-0479">Metal-binding</keyword>
<sequence length="354" mass="36977">MSSILDVRNLYQNLLNLSLSEEPDAPASAFSCGHSAHSSDPALPSSGDSALWPLRSPWSPQGEQPRPPLRPDRSVSLIEGRALPLPPLPPPPGFPPLKQPAGAPPAPSSRYKTELCRTFSESGRCKYGAKCQFAHGAAELRSVSRHPKYKTELCHKFYLHGECPYGARCHFIHLPDEAQLCGSGGAGPQLLRQSVSFSGVPSTRRASPLPGLPDPASFARAPSASPPPACTELLSPAFEHLAGDPLALLSPFGDSLAGTLFGSGGGSCCSCRCRKSAGLGSSLQGARDFSAAPGTPPSVLPRTPSSNSLSDPDCYSSSSSLSGSDSPVFDQHPVGGPAGTPHRLPIFNRLSVSD</sequence>
<accession>A0AAW1AWY0</accession>
<dbReference type="Gene3D" id="4.10.1000.10">
    <property type="entry name" value="Zinc finger, CCCH-type"/>
    <property type="match status" value="2"/>
</dbReference>
<evidence type="ECO:0000256" key="8">
    <source>
        <dbReference type="ARBA" id="ARBA00022771"/>
    </source>
</evidence>
<dbReference type="Proteomes" id="UP001474421">
    <property type="component" value="Unassembled WGS sequence"/>
</dbReference>
<dbReference type="GO" id="GO:0000178">
    <property type="term" value="C:exosome (RNase complex)"/>
    <property type="evidence" value="ECO:0007669"/>
    <property type="project" value="UniProtKB-KW"/>
</dbReference>
<dbReference type="GO" id="GO:0003677">
    <property type="term" value="F:DNA binding"/>
    <property type="evidence" value="ECO:0007669"/>
    <property type="project" value="UniProtKB-KW"/>
</dbReference>
<dbReference type="GO" id="GO:1900153">
    <property type="term" value="P:positive regulation of nuclear-transcribed mRNA catabolic process, deadenylation-dependent decay"/>
    <property type="evidence" value="ECO:0007669"/>
    <property type="project" value="UniProtKB-UniRule"/>
</dbReference>
<dbReference type="GO" id="GO:0000932">
    <property type="term" value="C:P-body"/>
    <property type="evidence" value="ECO:0007669"/>
    <property type="project" value="UniProtKB-SubCell"/>
</dbReference>
<feature type="region of interest" description="Disordered" evidence="19">
    <location>
        <begin position="201"/>
        <end position="224"/>
    </location>
</feature>
<dbReference type="PANTHER" id="PTHR12547">
    <property type="entry name" value="CCCH ZINC FINGER/TIS11-RELATED"/>
    <property type="match status" value="1"/>
</dbReference>
<evidence type="ECO:0000256" key="6">
    <source>
        <dbReference type="ARBA" id="ARBA00022723"/>
    </source>
</evidence>
<dbReference type="InterPro" id="IPR000571">
    <property type="entry name" value="Znf_CCCH"/>
</dbReference>
<dbReference type="AlphaFoldDB" id="A0AAW1AWY0"/>
<keyword evidence="10 17" id="KW-0862">Zinc</keyword>
<evidence type="ECO:0000256" key="17">
    <source>
        <dbReference type="PROSITE-ProRule" id="PRU00723"/>
    </source>
</evidence>
<evidence type="ECO:0000256" key="2">
    <source>
        <dbReference type="ARBA" id="ARBA00004463"/>
    </source>
</evidence>
<evidence type="ECO:0000256" key="19">
    <source>
        <dbReference type="SAM" id="MobiDB-lite"/>
    </source>
</evidence>
<dbReference type="GO" id="GO:0051028">
    <property type="term" value="P:mRNA transport"/>
    <property type="evidence" value="ECO:0007669"/>
    <property type="project" value="UniProtKB-KW"/>
</dbReference>
<dbReference type="GO" id="GO:1990904">
    <property type="term" value="C:ribonucleoprotein complex"/>
    <property type="evidence" value="ECO:0007669"/>
    <property type="project" value="UniProtKB-KW"/>
</dbReference>
<evidence type="ECO:0000256" key="5">
    <source>
        <dbReference type="ARBA" id="ARBA00022553"/>
    </source>
</evidence>
<keyword evidence="4 18" id="KW-0963">Cytoplasm</keyword>
<evidence type="ECO:0000313" key="21">
    <source>
        <dbReference type="EMBL" id="KAK9394253.1"/>
    </source>
</evidence>
<evidence type="ECO:0000256" key="7">
    <source>
        <dbReference type="ARBA" id="ARBA00022737"/>
    </source>
</evidence>
<dbReference type="PANTHER" id="PTHR12547:SF58">
    <property type="entry name" value="MRNA DECAY ACTIVATOR PROTEIN ZFP36"/>
    <property type="match status" value="1"/>
</dbReference>
<keyword evidence="9" id="KW-0509">mRNA transport</keyword>
<dbReference type="InterPro" id="IPR036855">
    <property type="entry name" value="Znf_CCCH_sf"/>
</dbReference>
<keyword evidence="5" id="KW-0597">Phosphoprotein</keyword>
<evidence type="ECO:0000256" key="9">
    <source>
        <dbReference type="ARBA" id="ARBA00022816"/>
    </source>
</evidence>
<keyword evidence="11" id="KW-0271">Exosome</keyword>
<keyword evidence="13" id="KW-0238">DNA-binding</keyword>
<dbReference type="EMBL" id="JAOTOJ010000011">
    <property type="protein sequence ID" value="KAK9394253.1"/>
    <property type="molecule type" value="Genomic_DNA"/>
</dbReference>
<evidence type="ECO:0000256" key="3">
    <source>
        <dbReference type="ARBA" id="ARBA00022448"/>
    </source>
</evidence>
<reference evidence="21 22" key="1">
    <citation type="journal article" date="2024" name="Proc. Natl. Acad. Sci. U.S.A.">
        <title>The genetic regulatory architecture and epigenomic basis for age-related changes in rattlesnake venom.</title>
        <authorList>
            <person name="Hogan M.P."/>
            <person name="Holding M.L."/>
            <person name="Nystrom G.S."/>
            <person name="Colston T.J."/>
            <person name="Bartlett D.A."/>
            <person name="Mason A.J."/>
            <person name="Ellsworth S.A."/>
            <person name="Rautsaw R.M."/>
            <person name="Lawrence K.C."/>
            <person name="Strickland J.L."/>
            <person name="He B."/>
            <person name="Fraser P."/>
            <person name="Margres M.J."/>
            <person name="Gilbert D.M."/>
            <person name="Gibbs H.L."/>
            <person name="Parkinson C.L."/>
            <person name="Rokyta D.R."/>
        </authorList>
    </citation>
    <scope>NUCLEOTIDE SEQUENCE [LARGE SCALE GENOMIC DNA]</scope>
    <source>
        <strain evidence="21">DRR0105</strain>
    </source>
</reference>
<name>A0AAW1AWY0_CROAD</name>
<organism evidence="21 22">
    <name type="scientific">Crotalus adamanteus</name>
    <name type="common">Eastern diamondback rattlesnake</name>
    <dbReference type="NCBI Taxonomy" id="8729"/>
    <lineage>
        <taxon>Eukaryota</taxon>
        <taxon>Metazoa</taxon>
        <taxon>Chordata</taxon>
        <taxon>Craniata</taxon>
        <taxon>Vertebrata</taxon>
        <taxon>Euteleostomi</taxon>
        <taxon>Lepidosauria</taxon>
        <taxon>Squamata</taxon>
        <taxon>Bifurcata</taxon>
        <taxon>Unidentata</taxon>
        <taxon>Episquamata</taxon>
        <taxon>Toxicofera</taxon>
        <taxon>Serpentes</taxon>
        <taxon>Colubroidea</taxon>
        <taxon>Viperidae</taxon>
        <taxon>Crotalinae</taxon>
        <taxon>Crotalus</taxon>
    </lineage>
</organism>
<dbReference type="InterPro" id="IPR045877">
    <property type="entry name" value="ZFP36-like"/>
</dbReference>
<evidence type="ECO:0000256" key="4">
    <source>
        <dbReference type="ARBA" id="ARBA00022490"/>
    </source>
</evidence>
<comment type="caution">
    <text evidence="21">The sequence shown here is derived from an EMBL/GenBank/DDBJ whole genome shotgun (WGS) entry which is preliminary data.</text>
</comment>
<dbReference type="FunFam" id="4.10.1000.10:FF:000002">
    <property type="entry name" value="Zinc finger protein 36, C3H1 type-like 1"/>
    <property type="match status" value="1"/>
</dbReference>